<dbReference type="AlphaFoldDB" id="N6UHM1"/>
<keyword evidence="13" id="KW-0509">mRNA transport</keyword>
<dbReference type="SUPFAM" id="SSF111357">
    <property type="entry name" value="Mitochondrial ATP synthase coupling factor 6"/>
    <property type="match status" value="1"/>
</dbReference>
<dbReference type="InterPro" id="IPR001680">
    <property type="entry name" value="WD40_rpt"/>
</dbReference>
<dbReference type="GO" id="GO:0032527">
    <property type="term" value="P:protein exit from endoplasmic reticulum"/>
    <property type="evidence" value="ECO:0007669"/>
    <property type="project" value="TreeGrafter"/>
</dbReference>
<name>N6UHM1_DENPD</name>
<evidence type="ECO:0000256" key="6">
    <source>
        <dbReference type="ARBA" id="ARBA00019195"/>
    </source>
</evidence>
<dbReference type="GO" id="GO:0051028">
    <property type="term" value="P:mRNA transport"/>
    <property type="evidence" value="ECO:0007669"/>
    <property type="project" value="UniProtKB-KW"/>
</dbReference>
<dbReference type="GO" id="GO:0015078">
    <property type="term" value="F:proton transmembrane transporter activity"/>
    <property type="evidence" value="ECO:0007669"/>
    <property type="project" value="InterPro"/>
</dbReference>
<evidence type="ECO:0000256" key="4">
    <source>
        <dbReference type="ARBA" id="ARBA00007346"/>
    </source>
</evidence>
<keyword evidence="12" id="KW-0999">Mitochondrion inner membrane</keyword>
<dbReference type="Gene3D" id="2.130.10.10">
    <property type="entry name" value="YVTN repeat-like/Quinoprotein amine dehydrogenase"/>
    <property type="match status" value="1"/>
</dbReference>
<dbReference type="GO" id="GO:0005743">
    <property type="term" value="C:mitochondrial inner membrane"/>
    <property type="evidence" value="ECO:0007669"/>
    <property type="project" value="UniProtKB-SubCell"/>
</dbReference>
<keyword evidence="18" id="KW-0906">Nuclear pore complex</keyword>
<evidence type="ECO:0000256" key="3">
    <source>
        <dbReference type="ARBA" id="ARBA00004567"/>
    </source>
</evidence>
<dbReference type="EMBL" id="KB740923">
    <property type="protein sequence ID" value="ENN78132.1"/>
    <property type="molecule type" value="Genomic_DNA"/>
</dbReference>
<dbReference type="SUPFAM" id="SSF50978">
    <property type="entry name" value="WD40 repeat-like"/>
    <property type="match status" value="1"/>
</dbReference>
<keyword evidence="15" id="KW-0811">Translocation</keyword>
<reference evidence="22" key="1">
    <citation type="journal article" date="2013" name="Genome Biol.">
        <title>Draft genome of the mountain pine beetle, Dendroctonus ponderosae Hopkins, a major forest pest.</title>
        <authorList>
            <person name="Keeling C.I."/>
            <person name="Yuen M.M."/>
            <person name="Liao N.Y."/>
            <person name="Docking T.R."/>
            <person name="Chan S.K."/>
            <person name="Taylor G.A."/>
            <person name="Palmquist D.L."/>
            <person name="Jackman S.D."/>
            <person name="Nguyen A."/>
            <person name="Li M."/>
            <person name="Henderson H."/>
            <person name="Janes J.K."/>
            <person name="Zhao Y."/>
            <person name="Pandoh P."/>
            <person name="Moore R."/>
            <person name="Sperling F.A."/>
            <person name="Huber D.P."/>
            <person name="Birol I."/>
            <person name="Jones S.J."/>
            <person name="Bohlmann J."/>
        </authorList>
    </citation>
    <scope>NUCLEOTIDE SEQUENCE</scope>
</reference>
<dbReference type="GO" id="GO:0015986">
    <property type="term" value="P:proton motive force-driven ATP synthesis"/>
    <property type="evidence" value="ECO:0007669"/>
    <property type="project" value="InterPro"/>
</dbReference>
<evidence type="ECO:0000256" key="13">
    <source>
        <dbReference type="ARBA" id="ARBA00022816"/>
    </source>
</evidence>
<dbReference type="FunFam" id="2.130.10.10:FF:000017">
    <property type="entry name" value="SEC13 homolog (S. cerevisiae)"/>
    <property type="match status" value="1"/>
</dbReference>
<evidence type="ECO:0000256" key="8">
    <source>
        <dbReference type="ARBA" id="ARBA00022547"/>
    </source>
</evidence>
<evidence type="ECO:0000256" key="1">
    <source>
        <dbReference type="ARBA" id="ARBA00004273"/>
    </source>
</evidence>
<dbReference type="OMA" id="REGDQWE"/>
<evidence type="ECO:0000256" key="17">
    <source>
        <dbReference type="ARBA" id="ARBA00023128"/>
    </source>
</evidence>
<dbReference type="InterPro" id="IPR036204">
    <property type="entry name" value="ATP_synth_f6_sf_mt"/>
</dbReference>
<keyword evidence="10" id="KW-0677">Repeat</keyword>
<dbReference type="GO" id="GO:0030127">
    <property type="term" value="C:COPII vesicle coat"/>
    <property type="evidence" value="ECO:0007669"/>
    <property type="project" value="TreeGrafter"/>
</dbReference>
<dbReference type="Gene3D" id="1.10.246.110">
    <property type="entry name" value="Mitochondrial ATP synthase-coupling factor 6"/>
    <property type="match status" value="1"/>
</dbReference>
<evidence type="ECO:0000256" key="21">
    <source>
        <dbReference type="ARBA" id="ARBA00023242"/>
    </source>
</evidence>
<dbReference type="InterPro" id="IPR015943">
    <property type="entry name" value="WD40/YVTN_repeat-like_dom_sf"/>
</dbReference>
<evidence type="ECO:0000256" key="7">
    <source>
        <dbReference type="ARBA" id="ARBA00022448"/>
    </source>
</evidence>
<keyword evidence="17" id="KW-0496">Mitochondrion</keyword>
<evidence type="ECO:0000256" key="11">
    <source>
        <dbReference type="ARBA" id="ARBA00022781"/>
    </source>
</evidence>
<keyword evidence="14" id="KW-0653">Protein transport</keyword>
<dbReference type="GO" id="GO:0032008">
    <property type="term" value="P:positive regulation of TOR signaling"/>
    <property type="evidence" value="ECO:0007669"/>
    <property type="project" value="TreeGrafter"/>
</dbReference>
<dbReference type="PROSITE" id="PS50082">
    <property type="entry name" value="WD_REPEATS_2"/>
    <property type="match status" value="4"/>
</dbReference>
<comment type="similarity">
    <text evidence="5">Belongs to the WD repeat SEC13 family.</text>
</comment>
<evidence type="ECO:0000256" key="19">
    <source>
        <dbReference type="ARBA" id="ARBA00023136"/>
    </source>
</evidence>
<gene>
    <name evidence="22" type="ORF">YQE_05286</name>
</gene>
<keyword evidence="7" id="KW-0813">Transport</keyword>
<proteinExistence type="inferred from homology"/>
<dbReference type="HOGENOM" id="CLU_032441_0_0_1"/>
<keyword evidence="19" id="KW-0472">Membrane</keyword>
<dbReference type="SMART" id="SM00320">
    <property type="entry name" value="WD40"/>
    <property type="match status" value="6"/>
</dbReference>
<evidence type="ECO:0000256" key="14">
    <source>
        <dbReference type="ARBA" id="ARBA00022927"/>
    </source>
</evidence>
<evidence type="ECO:0000256" key="15">
    <source>
        <dbReference type="ARBA" id="ARBA00023010"/>
    </source>
</evidence>
<dbReference type="FunFam" id="1.10.246.110:FF:000001">
    <property type="entry name" value="ATP synthase-coupling factor 6, mitochondrial"/>
    <property type="match status" value="1"/>
</dbReference>
<dbReference type="GO" id="GO:0090114">
    <property type="term" value="P:COPII-coated vesicle budding"/>
    <property type="evidence" value="ECO:0007669"/>
    <property type="project" value="TreeGrafter"/>
</dbReference>
<comment type="similarity">
    <text evidence="4">Belongs to the eukaryotic ATPase subunit F6 family.</text>
</comment>
<dbReference type="PANTHER" id="PTHR11024">
    <property type="entry name" value="NUCLEAR PORE COMPLEX PROTEIN SEC13 / SEH1 FAMILY MEMBER"/>
    <property type="match status" value="1"/>
</dbReference>
<dbReference type="GO" id="GO:0006606">
    <property type="term" value="P:protein import into nucleus"/>
    <property type="evidence" value="ECO:0007669"/>
    <property type="project" value="TreeGrafter"/>
</dbReference>
<dbReference type="InterPro" id="IPR036322">
    <property type="entry name" value="WD40_repeat_dom_sf"/>
</dbReference>
<keyword evidence="9" id="KW-0853">WD repeat</keyword>
<protein>
    <recommendedName>
        <fullName evidence="6">Protein SEC13 homolog</fullName>
    </recommendedName>
</protein>
<dbReference type="InterPro" id="IPR008387">
    <property type="entry name" value="ATP_synth_f6_mt"/>
</dbReference>
<dbReference type="GO" id="GO:0045259">
    <property type="term" value="C:proton-transporting ATP synthase complex"/>
    <property type="evidence" value="ECO:0007669"/>
    <property type="project" value="UniProtKB-KW"/>
</dbReference>
<organism evidence="22">
    <name type="scientific">Dendroctonus ponderosae</name>
    <name type="common">Mountain pine beetle</name>
    <dbReference type="NCBI Taxonomy" id="77166"/>
    <lineage>
        <taxon>Eukaryota</taxon>
        <taxon>Metazoa</taxon>
        <taxon>Ecdysozoa</taxon>
        <taxon>Arthropoda</taxon>
        <taxon>Hexapoda</taxon>
        <taxon>Insecta</taxon>
        <taxon>Pterygota</taxon>
        <taxon>Neoptera</taxon>
        <taxon>Endopterygota</taxon>
        <taxon>Coleoptera</taxon>
        <taxon>Polyphaga</taxon>
        <taxon>Cucujiformia</taxon>
        <taxon>Curculionidae</taxon>
        <taxon>Scolytinae</taxon>
        <taxon>Dendroctonus</taxon>
    </lineage>
</organism>
<evidence type="ECO:0000256" key="9">
    <source>
        <dbReference type="ARBA" id="ARBA00022574"/>
    </source>
</evidence>
<evidence type="ECO:0000256" key="10">
    <source>
        <dbReference type="ARBA" id="ARBA00022737"/>
    </source>
</evidence>
<feature type="non-terminal residue" evidence="22">
    <location>
        <position position="1"/>
    </location>
</feature>
<keyword evidence="8" id="KW-0138">CF(0)</keyword>
<dbReference type="GO" id="GO:0031080">
    <property type="term" value="C:nuclear pore outer ring"/>
    <property type="evidence" value="ECO:0007669"/>
    <property type="project" value="TreeGrafter"/>
</dbReference>
<dbReference type="GO" id="GO:0005764">
    <property type="term" value="C:lysosome"/>
    <property type="evidence" value="ECO:0007669"/>
    <property type="project" value="UniProtKB-SubCell"/>
</dbReference>
<comment type="subcellular location">
    <subcellularLocation>
        <location evidence="2">Lysosome</location>
    </subcellularLocation>
    <subcellularLocation>
        <location evidence="1">Mitochondrion inner membrane</location>
    </subcellularLocation>
    <subcellularLocation>
        <location evidence="3">Nucleus</location>
        <location evidence="3">Nuclear pore complex</location>
    </subcellularLocation>
</comment>
<dbReference type="GO" id="GO:0005198">
    <property type="term" value="F:structural molecule activity"/>
    <property type="evidence" value="ECO:0007669"/>
    <property type="project" value="InterPro"/>
</dbReference>
<dbReference type="OrthoDB" id="364224at2759"/>
<dbReference type="InterPro" id="IPR037363">
    <property type="entry name" value="Sec13/Seh1_fam"/>
</dbReference>
<evidence type="ECO:0000256" key="20">
    <source>
        <dbReference type="ARBA" id="ARBA00023228"/>
    </source>
</evidence>
<evidence type="ECO:0000256" key="16">
    <source>
        <dbReference type="ARBA" id="ARBA00023065"/>
    </source>
</evidence>
<evidence type="ECO:0000313" key="22">
    <source>
        <dbReference type="EMBL" id="ENN78132.1"/>
    </source>
</evidence>
<sequence>MVSIINSVDTGHEDMIHDAEVDYYGLRLATCSSDNSVKVYDIRNGASALLDDLKGHFGPVWQIAWSHPKFGNLLASCSYDRRVIIWKETNRKWAKYYEYTNHDSSVNSVQFAPAEFGLILACGSSDGSISVLTFTPETNSWDAKKIQNAHAIGCNSVSWAPATTPLFNGNENEQQPLVKRLVSGGCDNLVKIWKEAGDQWVEESKLEVHSDWVRDVAWAPSVGIHRHTIASCSQDRRVVIWTSNDCVTWNSTILHLFDDVVWNVSWSLNGNILAVSGGDNRISLWSQNAEGTWQCISDMLSYQILSNVKTSVRSAIHSRNIGILAPCLQKATDPIQQLFVDKIREYKQKSNSGKSLVEPTPELERELKQELEKVAKQFGGDSGVDMTKFPELKFQDPVIDPINLEPSK</sequence>
<keyword evidence="21" id="KW-0539">Nucleus</keyword>
<keyword evidence="20" id="KW-0458">Lysosome</keyword>
<keyword evidence="16" id="KW-0406">Ion transport</keyword>
<dbReference type="PANTHER" id="PTHR11024:SF2">
    <property type="entry name" value="PROTEIN SEC13 HOMOLOG"/>
    <property type="match status" value="1"/>
</dbReference>
<dbReference type="Pfam" id="PF00400">
    <property type="entry name" value="WD40"/>
    <property type="match status" value="5"/>
</dbReference>
<evidence type="ECO:0000256" key="2">
    <source>
        <dbReference type="ARBA" id="ARBA00004371"/>
    </source>
</evidence>
<evidence type="ECO:0000256" key="18">
    <source>
        <dbReference type="ARBA" id="ARBA00023132"/>
    </source>
</evidence>
<dbReference type="SMR" id="N6UHM1"/>
<accession>N6UHM1</accession>
<evidence type="ECO:0000256" key="5">
    <source>
        <dbReference type="ARBA" id="ARBA00010102"/>
    </source>
</evidence>
<keyword evidence="11" id="KW-0375">Hydrogen ion transport</keyword>
<dbReference type="Pfam" id="PF05511">
    <property type="entry name" value="ATP-synt_F6"/>
    <property type="match status" value="1"/>
</dbReference>
<evidence type="ECO:0000256" key="12">
    <source>
        <dbReference type="ARBA" id="ARBA00022792"/>
    </source>
</evidence>